<accession>A0A2K1KM23</accession>
<feature type="chain" id="PRO_5043158333" description="Glycoside hydrolase family 19 catalytic domain-containing protein" evidence="5">
    <location>
        <begin position="30"/>
        <end position="237"/>
    </location>
</feature>
<evidence type="ECO:0000256" key="2">
    <source>
        <dbReference type="ARBA" id="ARBA00023157"/>
    </source>
</evidence>
<dbReference type="Gene3D" id="1.10.530.10">
    <property type="match status" value="1"/>
</dbReference>
<dbReference type="Gramene" id="Pp3c4_3600V3.2">
    <property type="protein sequence ID" value="Pp3c4_3600V3.2"/>
    <property type="gene ID" value="Pp3c4_3600"/>
</dbReference>
<reference evidence="7 9" key="2">
    <citation type="journal article" date="2018" name="Plant J.">
        <title>The Physcomitrella patens chromosome-scale assembly reveals moss genome structure and evolution.</title>
        <authorList>
            <person name="Lang D."/>
            <person name="Ullrich K.K."/>
            <person name="Murat F."/>
            <person name="Fuchs J."/>
            <person name="Jenkins J."/>
            <person name="Haas F.B."/>
            <person name="Piednoel M."/>
            <person name="Gundlach H."/>
            <person name="Van Bel M."/>
            <person name="Meyberg R."/>
            <person name="Vives C."/>
            <person name="Morata J."/>
            <person name="Symeonidi A."/>
            <person name="Hiss M."/>
            <person name="Muchero W."/>
            <person name="Kamisugi Y."/>
            <person name="Saleh O."/>
            <person name="Blanc G."/>
            <person name="Decker E.L."/>
            <person name="van Gessel N."/>
            <person name="Grimwood J."/>
            <person name="Hayes R.D."/>
            <person name="Graham S.W."/>
            <person name="Gunter L.E."/>
            <person name="McDaniel S.F."/>
            <person name="Hoernstein S.N.W."/>
            <person name="Larsson A."/>
            <person name="Li F.W."/>
            <person name="Perroud P.F."/>
            <person name="Phillips J."/>
            <person name="Ranjan P."/>
            <person name="Rokshar D.S."/>
            <person name="Rothfels C.J."/>
            <person name="Schneider L."/>
            <person name="Shu S."/>
            <person name="Stevenson D.W."/>
            <person name="Thummler F."/>
            <person name="Tillich M."/>
            <person name="Villarreal Aguilar J.C."/>
            <person name="Widiez T."/>
            <person name="Wong G.K."/>
            <person name="Wymore A."/>
            <person name="Zhang Y."/>
            <person name="Zimmer A.D."/>
            <person name="Quatrano R.S."/>
            <person name="Mayer K.F.X."/>
            <person name="Goodstein D."/>
            <person name="Casacuberta J.M."/>
            <person name="Vandepoele K."/>
            <person name="Reski R."/>
            <person name="Cuming A.C."/>
            <person name="Tuskan G.A."/>
            <person name="Maumus F."/>
            <person name="Salse J."/>
            <person name="Schmutz J."/>
            <person name="Rensing S.A."/>
        </authorList>
    </citation>
    <scope>NUCLEOTIDE SEQUENCE [LARGE SCALE GENOMIC DNA]</scope>
    <source>
        <strain evidence="8 9">cv. Gransden 2004</strain>
    </source>
</reference>
<dbReference type="PaxDb" id="3218-PP1S287_72V6.1"/>
<evidence type="ECO:0000313" key="9">
    <source>
        <dbReference type="Proteomes" id="UP000006727"/>
    </source>
</evidence>
<dbReference type="CDD" id="cd00325">
    <property type="entry name" value="chitinase_GH19"/>
    <property type="match status" value="1"/>
</dbReference>
<gene>
    <name evidence="8" type="primary">LOC112281181</name>
    <name evidence="7" type="ORF">PHYPA_005723</name>
</gene>
<dbReference type="Gramene" id="Pp3c4_3600V3.1">
    <property type="protein sequence ID" value="Pp3c4_3600V3.1"/>
    <property type="gene ID" value="Pp3c4_3600"/>
</dbReference>
<feature type="disulfide bond" evidence="4">
    <location>
        <begin position="112"/>
        <end position="120"/>
    </location>
</feature>
<evidence type="ECO:0000256" key="1">
    <source>
        <dbReference type="ARBA" id="ARBA00022821"/>
    </source>
</evidence>
<dbReference type="InterPro" id="IPR016283">
    <property type="entry name" value="Glyco_hydro_19"/>
</dbReference>
<keyword evidence="1" id="KW-0611">Plant defense</keyword>
<evidence type="ECO:0000256" key="3">
    <source>
        <dbReference type="PIRSR" id="PIRSR001060-1"/>
    </source>
</evidence>
<dbReference type="AlphaFoldDB" id="A0A2K1KM23"/>
<dbReference type="PANTHER" id="PTHR22595:SF79">
    <property type="entry name" value="CHITINASE 12"/>
    <property type="match status" value="1"/>
</dbReference>
<dbReference type="PANTHER" id="PTHR22595">
    <property type="entry name" value="CHITINASE-RELATED"/>
    <property type="match status" value="1"/>
</dbReference>
<dbReference type="InterPro" id="IPR023346">
    <property type="entry name" value="Lysozyme-like_dom_sf"/>
</dbReference>
<dbReference type="OMA" id="NSKCHSA"/>
<dbReference type="GO" id="GO:0006032">
    <property type="term" value="P:chitin catabolic process"/>
    <property type="evidence" value="ECO:0007669"/>
    <property type="project" value="InterPro"/>
</dbReference>
<feature type="signal peptide" evidence="5">
    <location>
        <begin position="1"/>
        <end position="29"/>
    </location>
</feature>
<reference evidence="8" key="3">
    <citation type="submission" date="2020-12" db="UniProtKB">
        <authorList>
            <consortium name="EnsemblPlants"/>
        </authorList>
    </citation>
    <scope>IDENTIFICATION</scope>
</reference>
<dbReference type="RefSeq" id="XP_024373188.1">
    <property type="nucleotide sequence ID" value="XM_024517420.2"/>
</dbReference>
<proteinExistence type="predicted"/>
<feature type="active site" description="Proton donor" evidence="3">
    <location>
        <position position="91"/>
    </location>
</feature>
<dbReference type="SUPFAM" id="SSF53955">
    <property type="entry name" value="Lysozyme-like"/>
    <property type="match status" value="1"/>
</dbReference>
<dbReference type="GeneID" id="112281181"/>
<keyword evidence="2 4" id="KW-1015">Disulfide bond</keyword>
<reference evidence="7 9" key="1">
    <citation type="journal article" date="2008" name="Science">
        <title>The Physcomitrella genome reveals evolutionary insights into the conquest of land by plants.</title>
        <authorList>
            <person name="Rensing S."/>
            <person name="Lang D."/>
            <person name="Zimmer A."/>
            <person name="Terry A."/>
            <person name="Salamov A."/>
            <person name="Shapiro H."/>
            <person name="Nishiyama T."/>
            <person name="Perroud P.-F."/>
            <person name="Lindquist E."/>
            <person name="Kamisugi Y."/>
            <person name="Tanahashi T."/>
            <person name="Sakakibara K."/>
            <person name="Fujita T."/>
            <person name="Oishi K."/>
            <person name="Shin-I T."/>
            <person name="Kuroki Y."/>
            <person name="Toyoda A."/>
            <person name="Suzuki Y."/>
            <person name="Hashimoto A."/>
            <person name="Yamaguchi K."/>
            <person name="Sugano A."/>
            <person name="Kohara Y."/>
            <person name="Fujiyama A."/>
            <person name="Anterola A."/>
            <person name="Aoki S."/>
            <person name="Ashton N."/>
            <person name="Barbazuk W.B."/>
            <person name="Barker E."/>
            <person name="Bennetzen J."/>
            <person name="Bezanilla M."/>
            <person name="Blankenship R."/>
            <person name="Cho S.H."/>
            <person name="Dutcher S."/>
            <person name="Estelle M."/>
            <person name="Fawcett J.A."/>
            <person name="Gundlach H."/>
            <person name="Hanada K."/>
            <person name="Heyl A."/>
            <person name="Hicks K.A."/>
            <person name="Hugh J."/>
            <person name="Lohr M."/>
            <person name="Mayer K."/>
            <person name="Melkozernov A."/>
            <person name="Murata T."/>
            <person name="Nelson D."/>
            <person name="Pils B."/>
            <person name="Prigge M."/>
            <person name="Reiss B."/>
            <person name="Renner T."/>
            <person name="Rombauts S."/>
            <person name="Rushton P."/>
            <person name="Sanderfoot A."/>
            <person name="Schween G."/>
            <person name="Shiu S.-H."/>
            <person name="Stueber K."/>
            <person name="Theodoulou F.L."/>
            <person name="Tu H."/>
            <person name="Van de Peer Y."/>
            <person name="Verrier P.J."/>
            <person name="Waters E."/>
            <person name="Wood A."/>
            <person name="Yang L."/>
            <person name="Cove D."/>
            <person name="Cuming A."/>
            <person name="Hasebe M."/>
            <person name="Lucas S."/>
            <person name="Mishler D.B."/>
            <person name="Reski R."/>
            <person name="Grigoriev I."/>
            <person name="Quatrano R.S."/>
            <person name="Boore J.L."/>
        </authorList>
    </citation>
    <scope>NUCLEOTIDE SEQUENCE [LARGE SCALE GENOMIC DNA]</scope>
    <source>
        <strain evidence="8 9">cv. Gransden 2004</strain>
    </source>
</reference>
<evidence type="ECO:0000313" key="7">
    <source>
        <dbReference type="EMBL" id="PNR54830.1"/>
    </source>
</evidence>
<feature type="disulfide bond" evidence="4">
    <location>
        <begin position="199"/>
        <end position="237"/>
    </location>
</feature>
<name>A0A2K1KM23_PHYPA</name>
<keyword evidence="9" id="KW-1185">Reference proteome</keyword>
<evidence type="ECO:0000313" key="8">
    <source>
        <dbReference type="EnsemblPlants" id="Pp3c4_3600V3.1"/>
    </source>
</evidence>
<dbReference type="Gene3D" id="3.30.20.10">
    <property type="entry name" value="Endochitinase, domain 2"/>
    <property type="match status" value="1"/>
</dbReference>
<dbReference type="GO" id="GO:0004568">
    <property type="term" value="F:chitinase activity"/>
    <property type="evidence" value="ECO:0000318"/>
    <property type="project" value="GO_Central"/>
</dbReference>
<dbReference type="InterPro" id="IPR000726">
    <property type="entry name" value="Glyco_hydro_19_cat"/>
</dbReference>
<sequence>MTGCDLHRPMVALVAVAALVLSLVQGASAAWSTFITKAAFDQTYFPGHIAFYTYDSLKAAAGAPFTQFGNSGTLDDQKRELAAFFAQVKHESGGLKQKYEQGCNIQCQQSYCASSPTYPCSKTQPPYYFGRGPIQLSWNYNYGACGDYIGKPLLREPSQISNSAVTAFQTALWFWMTQGPHLAKSFSGTTKAINGDIECKGGAHYSEKGHEQMLSRVQYYKSFCSVLGVDPGTDLEC</sequence>
<dbReference type="EnsemblPlants" id="Pp3c4_3600V3.1">
    <property type="protein sequence ID" value="Pp3c4_3600V3.1"/>
    <property type="gene ID" value="Pp3c4_3600"/>
</dbReference>
<dbReference type="OrthoDB" id="5985073at2759"/>
<evidence type="ECO:0000259" key="6">
    <source>
        <dbReference type="Pfam" id="PF00182"/>
    </source>
</evidence>
<feature type="domain" description="Glycoside hydrolase family 19 catalytic" evidence="6">
    <location>
        <begin position="186"/>
        <end position="237"/>
    </location>
</feature>
<dbReference type="STRING" id="3218.A0A2K1KM23"/>
<dbReference type="EMBL" id="ABEU02000004">
    <property type="protein sequence ID" value="PNR54830.1"/>
    <property type="molecule type" value="Genomic_DNA"/>
</dbReference>
<evidence type="ECO:0000256" key="5">
    <source>
        <dbReference type="SAM" id="SignalP"/>
    </source>
</evidence>
<dbReference type="Pfam" id="PF00182">
    <property type="entry name" value="Glyco_hydro_19"/>
    <property type="match status" value="2"/>
</dbReference>
<dbReference type="Proteomes" id="UP000006727">
    <property type="component" value="Chromosome 4"/>
</dbReference>
<feature type="domain" description="Glycoside hydrolase family 19 catalytic" evidence="6">
    <location>
        <begin position="50"/>
        <end position="178"/>
    </location>
</feature>
<evidence type="ECO:0000256" key="4">
    <source>
        <dbReference type="PIRSR" id="PIRSR001060-2"/>
    </source>
</evidence>
<organism evidence="7">
    <name type="scientific">Physcomitrium patens</name>
    <name type="common">Spreading-leaved earth moss</name>
    <name type="synonym">Physcomitrella patens</name>
    <dbReference type="NCBI Taxonomy" id="3218"/>
    <lineage>
        <taxon>Eukaryota</taxon>
        <taxon>Viridiplantae</taxon>
        <taxon>Streptophyta</taxon>
        <taxon>Embryophyta</taxon>
        <taxon>Bryophyta</taxon>
        <taxon>Bryophytina</taxon>
        <taxon>Bryopsida</taxon>
        <taxon>Funariidae</taxon>
        <taxon>Funariales</taxon>
        <taxon>Funariaceae</taxon>
        <taxon>Physcomitrium</taxon>
    </lineage>
</organism>
<keyword evidence="5" id="KW-0732">Signal</keyword>
<dbReference type="EnsemblPlants" id="Pp3c4_3600V3.2">
    <property type="protein sequence ID" value="Pp3c4_3600V3.2"/>
    <property type="gene ID" value="Pp3c4_3600"/>
</dbReference>
<dbReference type="GO" id="GO:0005975">
    <property type="term" value="P:carbohydrate metabolic process"/>
    <property type="evidence" value="ECO:0007669"/>
    <property type="project" value="InterPro"/>
</dbReference>
<dbReference type="GO" id="GO:0016998">
    <property type="term" value="P:cell wall macromolecule catabolic process"/>
    <property type="evidence" value="ECO:0007669"/>
    <property type="project" value="InterPro"/>
</dbReference>
<dbReference type="GO" id="GO:0050832">
    <property type="term" value="P:defense response to fungus"/>
    <property type="evidence" value="ECO:0007669"/>
    <property type="project" value="UniProtKB-ARBA"/>
</dbReference>
<protein>
    <recommendedName>
        <fullName evidence="6">Glycoside hydrolase family 19 catalytic domain-containing protein</fullName>
    </recommendedName>
</protein>
<dbReference type="PIRSF" id="PIRSF001060">
    <property type="entry name" value="Endochitinase"/>
    <property type="match status" value="1"/>
</dbReference>
<dbReference type="KEGG" id="ppp:112281181"/>